<keyword evidence="1" id="KW-0812">Transmembrane</keyword>
<keyword evidence="1" id="KW-0472">Membrane</keyword>
<organism evidence="2 3">
    <name type="scientific">Roseibium sediminicola</name>
    <dbReference type="NCBI Taxonomy" id="2933272"/>
    <lineage>
        <taxon>Bacteria</taxon>
        <taxon>Pseudomonadati</taxon>
        <taxon>Pseudomonadota</taxon>
        <taxon>Alphaproteobacteria</taxon>
        <taxon>Hyphomicrobiales</taxon>
        <taxon>Stappiaceae</taxon>
        <taxon>Roseibium</taxon>
    </lineage>
</organism>
<sequence length="105" mass="11543">MKTVYLVAAVAGTLLPWAFFAGFLGAHGADIPLFVSLLFASKPSAGITTDLLISCAVFWIWSWRDARENGVAGWWLTIPAIWFVGLSLGLPLYLWLREKAREGGM</sequence>
<dbReference type="Pfam" id="PF11196">
    <property type="entry name" value="DUF2834"/>
    <property type="match status" value="1"/>
</dbReference>
<dbReference type="EMBL" id="JALNMJ010000003">
    <property type="protein sequence ID" value="MCK7611594.1"/>
    <property type="molecule type" value="Genomic_DNA"/>
</dbReference>
<dbReference type="Proteomes" id="UP001431221">
    <property type="component" value="Unassembled WGS sequence"/>
</dbReference>
<comment type="caution">
    <text evidence="2">The sequence shown here is derived from an EMBL/GenBank/DDBJ whole genome shotgun (WGS) entry which is preliminary data.</text>
</comment>
<keyword evidence="1" id="KW-1133">Transmembrane helix</keyword>
<feature type="transmembrane region" description="Helical" evidence="1">
    <location>
        <begin position="73"/>
        <end position="96"/>
    </location>
</feature>
<proteinExistence type="predicted"/>
<evidence type="ECO:0000313" key="3">
    <source>
        <dbReference type="Proteomes" id="UP001431221"/>
    </source>
</evidence>
<dbReference type="InterPro" id="IPR021362">
    <property type="entry name" value="DUF2834"/>
</dbReference>
<keyword evidence="3" id="KW-1185">Reference proteome</keyword>
<gene>
    <name evidence="2" type="ORF">M0H32_05440</name>
</gene>
<name>A0ABT0GQ93_9HYPH</name>
<dbReference type="RefSeq" id="WP_248151804.1">
    <property type="nucleotide sequence ID" value="NZ_JALNMJ010000003.1"/>
</dbReference>
<protein>
    <submittedName>
        <fullName evidence="2">DUF2834 domain-containing protein</fullName>
    </submittedName>
</protein>
<evidence type="ECO:0000256" key="1">
    <source>
        <dbReference type="SAM" id="Phobius"/>
    </source>
</evidence>
<reference evidence="2" key="1">
    <citation type="submission" date="2022-04" db="EMBL/GenBank/DDBJ databases">
        <title>Roseibium sp. CAU 1639 isolated from mud.</title>
        <authorList>
            <person name="Kim W."/>
        </authorList>
    </citation>
    <scope>NUCLEOTIDE SEQUENCE</scope>
    <source>
        <strain evidence="2">CAU 1639</strain>
    </source>
</reference>
<accession>A0ABT0GQ93</accession>
<evidence type="ECO:0000313" key="2">
    <source>
        <dbReference type="EMBL" id="MCK7611594.1"/>
    </source>
</evidence>
<feature type="transmembrane region" description="Helical" evidence="1">
    <location>
        <begin position="44"/>
        <end position="61"/>
    </location>
</feature>